<proteinExistence type="predicted"/>
<gene>
    <name evidence="1" type="ORF">PCOR1329_LOCUS6813</name>
</gene>
<feature type="non-terminal residue" evidence="1">
    <location>
        <position position="1"/>
    </location>
</feature>
<feature type="non-terminal residue" evidence="1">
    <location>
        <position position="96"/>
    </location>
</feature>
<keyword evidence="2" id="KW-1185">Reference proteome</keyword>
<evidence type="ECO:0000313" key="2">
    <source>
        <dbReference type="Proteomes" id="UP001189429"/>
    </source>
</evidence>
<organism evidence="1 2">
    <name type="scientific">Prorocentrum cordatum</name>
    <dbReference type="NCBI Taxonomy" id="2364126"/>
    <lineage>
        <taxon>Eukaryota</taxon>
        <taxon>Sar</taxon>
        <taxon>Alveolata</taxon>
        <taxon>Dinophyceae</taxon>
        <taxon>Prorocentrales</taxon>
        <taxon>Prorocentraceae</taxon>
        <taxon>Prorocentrum</taxon>
    </lineage>
</organism>
<comment type="caution">
    <text evidence="1">The sequence shown here is derived from an EMBL/GenBank/DDBJ whole genome shotgun (WGS) entry which is preliminary data.</text>
</comment>
<name>A0ABN9PX44_9DINO</name>
<accession>A0ABN9PX44</accession>
<dbReference type="Proteomes" id="UP001189429">
    <property type="component" value="Unassembled WGS sequence"/>
</dbReference>
<reference evidence="1" key="1">
    <citation type="submission" date="2023-10" db="EMBL/GenBank/DDBJ databases">
        <authorList>
            <person name="Chen Y."/>
            <person name="Shah S."/>
            <person name="Dougan E. K."/>
            <person name="Thang M."/>
            <person name="Chan C."/>
        </authorList>
    </citation>
    <scope>NUCLEOTIDE SEQUENCE [LARGE SCALE GENOMIC DNA]</scope>
</reference>
<sequence length="96" mass="9996">DDIKDIMGRYRGRELELYVAIRAEGARAPVGCVRIVREVAEFKETDVMPTGVGDSDSEAQGGERPICDCLVDSQATVSIAAGVSSCSGAFNAAAGS</sequence>
<evidence type="ECO:0000313" key="1">
    <source>
        <dbReference type="EMBL" id="CAK0797852.1"/>
    </source>
</evidence>
<protein>
    <submittedName>
        <fullName evidence="1">Uncharacterized protein</fullName>
    </submittedName>
</protein>
<dbReference type="EMBL" id="CAUYUJ010001834">
    <property type="protein sequence ID" value="CAK0797852.1"/>
    <property type="molecule type" value="Genomic_DNA"/>
</dbReference>